<feature type="region of interest" description="Disordered" evidence="2">
    <location>
        <begin position="1608"/>
        <end position="1629"/>
    </location>
</feature>
<dbReference type="PANTHER" id="PTHR21557">
    <property type="entry name" value="CORDON-BLEU"/>
    <property type="match status" value="1"/>
</dbReference>
<proteinExistence type="predicted"/>
<evidence type="ECO:0000313" key="5">
    <source>
        <dbReference type="Proteomes" id="UP000807504"/>
    </source>
</evidence>
<feature type="region of interest" description="Disordered" evidence="2">
    <location>
        <begin position="961"/>
        <end position="987"/>
    </location>
</feature>
<feature type="compositionally biased region" description="Basic and acidic residues" evidence="2">
    <location>
        <begin position="1707"/>
        <end position="1721"/>
    </location>
</feature>
<feature type="region of interest" description="Disordered" evidence="2">
    <location>
        <begin position="903"/>
        <end position="934"/>
    </location>
</feature>
<feature type="region of interest" description="Disordered" evidence="2">
    <location>
        <begin position="553"/>
        <end position="592"/>
    </location>
</feature>
<feature type="region of interest" description="Disordered" evidence="2">
    <location>
        <begin position="1233"/>
        <end position="1328"/>
    </location>
</feature>
<keyword evidence="1" id="KW-0175">Coiled coil</keyword>
<feature type="region of interest" description="Disordered" evidence="2">
    <location>
        <begin position="697"/>
        <end position="716"/>
    </location>
</feature>
<feature type="compositionally biased region" description="Polar residues" evidence="2">
    <location>
        <begin position="96"/>
        <end position="111"/>
    </location>
</feature>
<feature type="compositionally biased region" description="Pro residues" evidence="2">
    <location>
        <begin position="1670"/>
        <end position="1681"/>
    </location>
</feature>
<feature type="compositionally biased region" description="Polar residues" evidence="2">
    <location>
        <begin position="1317"/>
        <end position="1328"/>
    </location>
</feature>
<gene>
    <name evidence="4" type="ORF">HNY73_000658</name>
</gene>
<evidence type="ECO:0000313" key="4">
    <source>
        <dbReference type="EMBL" id="KAF8796258.1"/>
    </source>
</evidence>
<dbReference type="GO" id="GO:0003785">
    <property type="term" value="F:actin monomer binding"/>
    <property type="evidence" value="ECO:0007669"/>
    <property type="project" value="InterPro"/>
</dbReference>
<feature type="compositionally biased region" description="Polar residues" evidence="2">
    <location>
        <begin position="478"/>
        <end position="509"/>
    </location>
</feature>
<feature type="region of interest" description="Disordered" evidence="2">
    <location>
        <begin position="1152"/>
        <end position="1196"/>
    </location>
</feature>
<feature type="compositionally biased region" description="Basic and acidic residues" evidence="2">
    <location>
        <begin position="1519"/>
        <end position="1537"/>
    </location>
</feature>
<feature type="compositionally biased region" description="Polar residues" evidence="2">
    <location>
        <begin position="460"/>
        <end position="471"/>
    </location>
</feature>
<feature type="compositionally biased region" description="Basic and acidic residues" evidence="2">
    <location>
        <begin position="824"/>
        <end position="834"/>
    </location>
</feature>
<reference evidence="4" key="1">
    <citation type="journal article" date="2020" name="bioRxiv">
        <title>Chromosome-level reference genome of the European wasp spider Argiope bruennichi: a resource for studies on range expansion and evolutionary adaptation.</title>
        <authorList>
            <person name="Sheffer M.M."/>
            <person name="Hoppe A."/>
            <person name="Krehenwinkel H."/>
            <person name="Uhl G."/>
            <person name="Kuss A.W."/>
            <person name="Jensen L."/>
            <person name="Jensen C."/>
            <person name="Gillespie R.G."/>
            <person name="Hoff K.J."/>
            <person name="Prost S."/>
        </authorList>
    </citation>
    <scope>NUCLEOTIDE SEQUENCE</scope>
</reference>
<dbReference type="Gene3D" id="3.10.20.90">
    <property type="entry name" value="Phosphatidylinositol 3-kinase Catalytic Subunit, Chain A, domain 1"/>
    <property type="match status" value="1"/>
</dbReference>
<feature type="compositionally biased region" description="Low complexity" evidence="2">
    <location>
        <begin position="558"/>
        <end position="569"/>
    </location>
</feature>
<feature type="compositionally biased region" description="Polar residues" evidence="2">
    <location>
        <begin position="963"/>
        <end position="975"/>
    </location>
</feature>
<feature type="region of interest" description="Disordered" evidence="2">
    <location>
        <begin position="1494"/>
        <end position="1586"/>
    </location>
</feature>
<dbReference type="PROSITE" id="PS51082">
    <property type="entry name" value="WH2"/>
    <property type="match status" value="1"/>
</dbReference>
<name>A0A8T0G1C8_ARGBR</name>
<dbReference type="Proteomes" id="UP000807504">
    <property type="component" value="Unassembled WGS sequence"/>
</dbReference>
<organism evidence="4 5">
    <name type="scientific">Argiope bruennichi</name>
    <name type="common">Wasp spider</name>
    <name type="synonym">Aranea bruennichi</name>
    <dbReference type="NCBI Taxonomy" id="94029"/>
    <lineage>
        <taxon>Eukaryota</taxon>
        <taxon>Metazoa</taxon>
        <taxon>Ecdysozoa</taxon>
        <taxon>Arthropoda</taxon>
        <taxon>Chelicerata</taxon>
        <taxon>Arachnida</taxon>
        <taxon>Araneae</taxon>
        <taxon>Araneomorphae</taxon>
        <taxon>Entelegynae</taxon>
        <taxon>Araneoidea</taxon>
        <taxon>Araneidae</taxon>
        <taxon>Argiope</taxon>
    </lineage>
</organism>
<accession>A0A8T0G1C8</accession>
<feature type="compositionally biased region" description="Polar residues" evidence="2">
    <location>
        <begin position="396"/>
        <end position="406"/>
    </location>
</feature>
<keyword evidence="5" id="KW-1185">Reference proteome</keyword>
<feature type="compositionally biased region" description="Basic and acidic residues" evidence="2">
    <location>
        <begin position="903"/>
        <end position="912"/>
    </location>
</feature>
<feature type="region of interest" description="Disordered" evidence="2">
    <location>
        <begin position="805"/>
        <end position="834"/>
    </location>
</feature>
<feature type="compositionally biased region" description="Basic and acidic residues" evidence="2">
    <location>
        <begin position="1548"/>
        <end position="1559"/>
    </location>
</feature>
<feature type="compositionally biased region" description="Basic and acidic residues" evidence="2">
    <location>
        <begin position="407"/>
        <end position="417"/>
    </location>
</feature>
<reference evidence="4" key="2">
    <citation type="submission" date="2020-06" db="EMBL/GenBank/DDBJ databases">
        <authorList>
            <person name="Sheffer M."/>
        </authorList>
    </citation>
    <scope>NUCLEOTIDE SEQUENCE</scope>
</reference>
<comment type="caution">
    <text evidence="4">The sequence shown here is derived from an EMBL/GenBank/DDBJ whole genome shotgun (WGS) entry which is preliminary data.</text>
</comment>
<feature type="compositionally biased region" description="Polar residues" evidence="2">
    <location>
        <begin position="346"/>
        <end position="373"/>
    </location>
</feature>
<evidence type="ECO:0000256" key="1">
    <source>
        <dbReference type="SAM" id="Coils"/>
    </source>
</evidence>
<feature type="compositionally biased region" description="Pro residues" evidence="2">
    <location>
        <begin position="80"/>
        <end position="95"/>
    </location>
</feature>
<feature type="compositionally biased region" description="Polar residues" evidence="2">
    <location>
        <begin position="1364"/>
        <end position="1376"/>
    </location>
</feature>
<feature type="compositionally biased region" description="Low complexity" evidence="2">
    <location>
        <begin position="1616"/>
        <end position="1627"/>
    </location>
</feature>
<evidence type="ECO:0000259" key="3">
    <source>
        <dbReference type="PROSITE" id="PS51082"/>
    </source>
</evidence>
<feature type="compositionally biased region" description="Polar residues" evidence="2">
    <location>
        <begin position="922"/>
        <end position="934"/>
    </location>
</feature>
<dbReference type="InterPro" id="IPR039895">
    <property type="entry name" value="COBL-like"/>
</dbReference>
<feature type="compositionally biased region" description="Low complexity" evidence="2">
    <location>
        <begin position="1280"/>
        <end position="1316"/>
    </location>
</feature>
<feature type="region of interest" description="Disordered" evidence="2">
    <location>
        <begin position="1364"/>
        <end position="1403"/>
    </location>
</feature>
<feature type="compositionally biased region" description="Polar residues" evidence="2">
    <location>
        <begin position="701"/>
        <end position="716"/>
    </location>
</feature>
<dbReference type="InterPro" id="IPR003124">
    <property type="entry name" value="WH2_dom"/>
</dbReference>
<protein>
    <submittedName>
        <fullName evidence="4">Cordon-bleu protein-like 1 like protein</fullName>
    </submittedName>
</protein>
<evidence type="ECO:0000256" key="2">
    <source>
        <dbReference type="SAM" id="MobiDB-lite"/>
    </source>
</evidence>
<feature type="region of interest" description="Disordered" evidence="2">
    <location>
        <begin position="1663"/>
        <end position="1733"/>
    </location>
</feature>
<dbReference type="PANTHER" id="PTHR21557:SF2">
    <property type="entry name" value="CORDON-BLEU PROTEIN-LIKE 1"/>
    <property type="match status" value="1"/>
</dbReference>
<feature type="region of interest" description="Disordered" evidence="2">
    <location>
        <begin position="346"/>
        <end position="541"/>
    </location>
</feature>
<sequence>MEWKIGLGKFNDTRFGTSEALSSVVVAFDVVSKSGSFLLETELIFLFKLILFCRGIVWIDCFLAGEFSRNVRAHSHEKVAPPPPPPVGKAPPPPLSNGNVQQGRRTSSSGDSKPPLPTTTPGEDCAFDELLEGRMDLEVVLPDLKVVRMNVDRRTPMMDFLVQATTSNKISPSGHIINVISKDERNVSYKPNTPIGSLDASTVYIIPKSTLELPVKRMPKLANQPFEQTFRLQVNLPLNQRMVLRVSPRITLAELKSQICAEKELDHSSHHLVHPAQPDTILDLNATLEVYGCAEISLMSNSGLRDSIRNTSTNIFPAPKIEEERRKKSILRIFSRKRKDVTVEVTNDQVPNRIPTSHSENSLVNRNGYQPKQSLKRKPAPAPPPSLARSSSPPLITQSSNSINSRPESEISIKTADEIESTVSHSRHSSDSSGYHEPSVFSDCSENKSPEASIVHGDSVSVNDAIRQNSPLHKDYSDSSATLKRSSMTAKDTNLKNVPSCSTVSISSGSRKRKAPQPPISTLPAIESPSSPNPPSLDQEHVHFPENETTACTIENGTDTSSLQSSQDSAGKTEETRTASISGSDAVARDSVQQESEAIRYLEDVLQESENCTKSFSNQRIMDDSDTDSLKDEGEVISVCQAEVHANANDQDSSDSIVEPPTVVTPDPVMLPKSSFAPLSIPQSQPEGYEAVDASADDSGISHSLNSDADSSVPSMNSDLKTMSDSGCHEEIYCNVSGGVISSSYSSPVISSPRTGVEKQTHVPIPLPRMSLKRKVLTSMESLNSSIYPSCDSLDVKSVPSDEFSVQGSTLESEKTDGNSAKDSTMERCSDDQNTDENRVATLCVANEKQVSENINRVEKEELEISSEVTVAENVTEEKIVTKSVDESIISKVEGSITEQNKEIETKCDNSDKNSISSSLSTESAHNSASHTPQIQKKLNNFAMGCYRKDENIDIYSIPSPEQKATSGISNNQSPLKDIQAPVRKNRHQPDVKILSFKDRNQKEIVSESGRSIVSEKRAQLSSMNTLPLTGRSTSLVNLTPQKALQKAPSEMEKMEEEVVNGNMKRTHSDQNVVKELEPVQLKETFLQEQRRLQEEYRRLQEQFISWQKQLLSNQSLLQNEKIVPQMPFPSLEGLSNLDSNLNIISESQISQNSETNLSSTDLRTRSLPRPKTKPLSVKEMNRPKTPPLAQPPVETAVVDIDINAQKPVKRPETLNACSVDTQASCNQEDKVVQVPPPQDKVTQVPSPQEKVTSGTQAPSPENVLNKDTSAQTSDNLQVSSTDVSSNSLSSPESDNSKSQTLPRPKPKPLSALPPSQTMTLNRNTRPKSQIVSVTIGSWQQRQKEISDVEPSSSVASTRSKFLSLENIPQNTNKPGLSTMEKRKLPPVPTEVDSTPKEVPKTVPKSVEAKVVVAAPKTEPTNVKTKFISDEKPVLDAKPEQIHKKPSKIASNDTKVLKTVPKQVEETNVKQSSDIRLASREPTATFKSAKPFVKLTSMKDEPHPPSIVGLKKWPLSDMSESRGATEGKQSILEDLKASSKRPGGYVQDKIRRAEVDLRKPKSTKTEPSSTSKPSKQENTEASKLHITKVNVNAKPAVDINATIPKEANIASGPGVTTTNSNTYKSNTIPKSQSLNSELMSVFSKKAAKNSEKLQQNTAQTVTVNGSGQSVPPPPPPPPPAPQASSSVMPTIPPAEQIPVSSQLVMARETKTLPASKKESKKSPSKHSKTVDPREELMLEIRGFGGKQALRKLCEKSCLSLLKKSPKKKTSGESSSSSKKQ</sequence>
<dbReference type="EMBL" id="JABXBU010000001">
    <property type="protein sequence ID" value="KAF8796258.1"/>
    <property type="molecule type" value="Genomic_DNA"/>
</dbReference>
<feature type="compositionally biased region" description="Polar residues" evidence="2">
    <location>
        <begin position="1266"/>
        <end position="1279"/>
    </location>
</feature>
<feature type="compositionally biased region" description="Low complexity" evidence="2">
    <location>
        <begin position="1771"/>
        <end position="1780"/>
    </location>
</feature>
<dbReference type="Pfam" id="PF09469">
    <property type="entry name" value="Cobl"/>
    <property type="match status" value="1"/>
</dbReference>
<feature type="compositionally biased region" description="Basic and acidic residues" evidence="2">
    <location>
        <begin position="1574"/>
        <end position="1583"/>
    </location>
</feature>
<feature type="domain" description="WH2" evidence="3">
    <location>
        <begin position="1732"/>
        <end position="1752"/>
    </location>
</feature>
<feature type="region of interest" description="Disordered" evidence="2">
    <location>
        <begin position="1759"/>
        <end position="1780"/>
    </location>
</feature>
<feature type="coiled-coil region" evidence="1">
    <location>
        <begin position="1083"/>
        <end position="1110"/>
    </location>
</feature>
<feature type="region of interest" description="Disordered" evidence="2">
    <location>
        <begin position="76"/>
        <end position="124"/>
    </location>
</feature>
<dbReference type="InterPro" id="IPR019025">
    <property type="entry name" value="Cordon-bleu_ubiquitin_domain"/>
</dbReference>
<feature type="compositionally biased region" description="Polar residues" evidence="2">
    <location>
        <begin position="1250"/>
        <end position="1260"/>
    </location>
</feature>